<dbReference type="RefSeq" id="WP_073155576.1">
    <property type="nucleotide sequence ID" value="NZ_FQVL01000009.1"/>
</dbReference>
<comment type="similarity">
    <text evidence="2 6">Belongs to the 4-toluene sulfonate uptake permease (TSUP) (TC 2.A.102) family.</text>
</comment>
<dbReference type="PANTHER" id="PTHR43701:SF2">
    <property type="entry name" value="MEMBRANE TRANSPORTER PROTEIN YJNA-RELATED"/>
    <property type="match status" value="1"/>
</dbReference>
<dbReference type="Pfam" id="PF01925">
    <property type="entry name" value="TauE"/>
    <property type="match status" value="1"/>
</dbReference>
<proteinExistence type="inferred from homology"/>
<keyword evidence="6" id="KW-1003">Cell membrane</keyword>
<evidence type="ECO:0000256" key="1">
    <source>
        <dbReference type="ARBA" id="ARBA00004141"/>
    </source>
</evidence>
<feature type="transmembrane region" description="Helical" evidence="6">
    <location>
        <begin position="227"/>
        <end position="248"/>
    </location>
</feature>
<keyword evidence="4 6" id="KW-1133">Transmembrane helix</keyword>
<dbReference type="OrthoDB" id="9780109at2"/>
<feature type="transmembrane region" description="Helical" evidence="6">
    <location>
        <begin position="254"/>
        <end position="272"/>
    </location>
</feature>
<organism evidence="7 8">
    <name type="scientific">Seinonella peptonophila</name>
    <dbReference type="NCBI Taxonomy" id="112248"/>
    <lineage>
        <taxon>Bacteria</taxon>
        <taxon>Bacillati</taxon>
        <taxon>Bacillota</taxon>
        <taxon>Bacilli</taxon>
        <taxon>Bacillales</taxon>
        <taxon>Thermoactinomycetaceae</taxon>
        <taxon>Seinonella</taxon>
    </lineage>
</organism>
<comment type="subcellular location">
    <subcellularLocation>
        <location evidence="6">Cell membrane</location>
        <topology evidence="6">Multi-pass membrane protein</topology>
    </subcellularLocation>
    <subcellularLocation>
        <location evidence="1">Membrane</location>
        <topology evidence="1">Multi-pass membrane protein</topology>
    </subcellularLocation>
</comment>
<dbReference type="InterPro" id="IPR051598">
    <property type="entry name" value="TSUP/Inactive_protease-like"/>
</dbReference>
<feature type="transmembrane region" description="Helical" evidence="6">
    <location>
        <begin position="198"/>
        <end position="220"/>
    </location>
</feature>
<sequence length="278" mass="30134">MIHDLIWIALLWLIVGWIAGTFGSLVGLGGGVIIVPMLLFSATIHPQFAHITPAIAVGTSMLLIILTACSSSLSYAKQGKIDFTVGWLFFIACGPGALIGAYCTRFFPVDRFYIAFSLLMLLVAFLLGLKKRPPTKRLRWDVHRSKIIDGKVVEYGYHRLSALGLALFVGFCSGLFGIGGGSLLVPIMVMLYGFPPHVATATSMFTIFLTSIFGSAAHVVQGNVDWFAVLCLAPGSWIGGHSGAWIASRLPSQKLLLILRISFMIVAIRMLLKGLHLI</sequence>
<dbReference type="PANTHER" id="PTHR43701">
    <property type="entry name" value="MEMBRANE TRANSPORTER PROTEIN MJ0441-RELATED"/>
    <property type="match status" value="1"/>
</dbReference>
<protein>
    <recommendedName>
        <fullName evidence="6">Probable membrane transporter protein</fullName>
    </recommendedName>
</protein>
<dbReference type="STRING" id="112248.SAMN05444392_10928"/>
<dbReference type="InterPro" id="IPR002781">
    <property type="entry name" value="TM_pro_TauE-like"/>
</dbReference>
<evidence type="ECO:0000256" key="3">
    <source>
        <dbReference type="ARBA" id="ARBA00022692"/>
    </source>
</evidence>
<keyword evidence="5 6" id="KW-0472">Membrane</keyword>
<dbReference type="EMBL" id="FQVL01000009">
    <property type="protein sequence ID" value="SHF16818.1"/>
    <property type="molecule type" value="Genomic_DNA"/>
</dbReference>
<keyword evidence="3 6" id="KW-0812">Transmembrane</keyword>
<evidence type="ECO:0000313" key="7">
    <source>
        <dbReference type="EMBL" id="SHF16818.1"/>
    </source>
</evidence>
<evidence type="ECO:0000313" key="8">
    <source>
        <dbReference type="Proteomes" id="UP000184476"/>
    </source>
</evidence>
<feature type="transmembrane region" description="Helical" evidence="6">
    <location>
        <begin position="7"/>
        <end position="39"/>
    </location>
</feature>
<gene>
    <name evidence="7" type="ORF">SAMN05444392_10928</name>
</gene>
<accession>A0A1M4ZFU1</accession>
<reference evidence="7 8" key="1">
    <citation type="submission" date="2016-11" db="EMBL/GenBank/DDBJ databases">
        <authorList>
            <person name="Jaros S."/>
            <person name="Januszkiewicz K."/>
            <person name="Wedrychowicz H."/>
        </authorList>
    </citation>
    <scope>NUCLEOTIDE SEQUENCE [LARGE SCALE GENOMIC DNA]</scope>
    <source>
        <strain evidence="7 8">DSM 44666</strain>
    </source>
</reference>
<evidence type="ECO:0000256" key="6">
    <source>
        <dbReference type="RuleBase" id="RU363041"/>
    </source>
</evidence>
<dbReference type="GO" id="GO:0005886">
    <property type="term" value="C:plasma membrane"/>
    <property type="evidence" value="ECO:0007669"/>
    <property type="project" value="UniProtKB-SubCell"/>
</dbReference>
<evidence type="ECO:0000256" key="5">
    <source>
        <dbReference type="ARBA" id="ARBA00023136"/>
    </source>
</evidence>
<name>A0A1M4ZFU1_9BACL</name>
<evidence type="ECO:0000256" key="2">
    <source>
        <dbReference type="ARBA" id="ARBA00009142"/>
    </source>
</evidence>
<feature type="transmembrane region" description="Helical" evidence="6">
    <location>
        <begin position="165"/>
        <end position="192"/>
    </location>
</feature>
<keyword evidence="8" id="KW-1185">Reference proteome</keyword>
<feature type="transmembrane region" description="Helical" evidence="6">
    <location>
        <begin position="113"/>
        <end position="129"/>
    </location>
</feature>
<evidence type="ECO:0000256" key="4">
    <source>
        <dbReference type="ARBA" id="ARBA00022989"/>
    </source>
</evidence>
<dbReference type="AlphaFoldDB" id="A0A1M4ZFU1"/>
<dbReference type="Proteomes" id="UP000184476">
    <property type="component" value="Unassembled WGS sequence"/>
</dbReference>
<feature type="transmembrane region" description="Helical" evidence="6">
    <location>
        <begin position="85"/>
        <end position="107"/>
    </location>
</feature>
<feature type="transmembrane region" description="Helical" evidence="6">
    <location>
        <begin position="51"/>
        <end position="73"/>
    </location>
</feature>